<dbReference type="Pfam" id="PF03462">
    <property type="entry name" value="PCRF"/>
    <property type="match status" value="1"/>
</dbReference>
<dbReference type="InterPro" id="IPR045853">
    <property type="entry name" value="Pep_chain_release_fac_I_sf"/>
</dbReference>
<feature type="domain" description="Peptide chain release factor" evidence="2">
    <location>
        <begin position="193"/>
        <end position="311"/>
    </location>
</feature>
<proteinExistence type="inferred from homology"/>
<organism evidence="3 4">
    <name type="scientific">Flemingia macrophylla</name>
    <dbReference type="NCBI Taxonomy" id="520843"/>
    <lineage>
        <taxon>Eukaryota</taxon>
        <taxon>Viridiplantae</taxon>
        <taxon>Streptophyta</taxon>
        <taxon>Embryophyta</taxon>
        <taxon>Tracheophyta</taxon>
        <taxon>Spermatophyta</taxon>
        <taxon>Magnoliopsida</taxon>
        <taxon>eudicotyledons</taxon>
        <taxon>Gunneridae</taxon>
        <taxon>Pentapetalae</taxon>
        <taxon>rosids</taxon>
        <taxon>fabids</taxon>
        <taxon>Fabales</taxon>
        <taxon>Fabaceae</taxon>
        <taxon>Papilionoideae</taxon>
        <taxon>50 kb inversion clade</taxon>
        <taxon>NPAAA clade</taxon>
        <taxon>indigoferoid/millettioid clade</taxon>
        <taxon>Phaseoleae</taxon>
        <taxon>Flemingia</taxon>
    </lineage>
</organism>
<comment type="caution">
    <text evidence="3">The sequence shown here is derived from an EMBL/GenBank/DDBJ whole genome shotgun (WGS) entry which is preliminary data.</text>
</comment>
<dbReference type="EMBL" id="JBGMDY010000008">
    <property type="protein sequence ID" value="KAL2326073.1"/>
    <property type="molecule type" value="Genomic_DNA"/>
</dbReference>
<dbReference type="PANTHER" id="PTHR43116:SF4">
    <property type="entry name" value="PEPTIDE CHAIN RELEASE FACTOR PRFB3, CHLOROPLASTIC"/>
    <property type="match status" value="1"/>
</dbReference>
<keyword evidence="4" id="KW-1185">Reference proteome</keyword>
<dbReference type="PANTHER" id="PTHR43116">
    <property type="entry name" value="PEPTIDE CHAIN RELEASE FACTOR 2"/>
    <property type="match status" value="1"/>
</dbReference>
<accession>A0ABD1LRY3</accession>
<dbReference type="SUPFAM" id="SSF75620">
    <property type="entry name" value="Release factor"/>
    <property type="match status" value="1"/>
</dbReference>
<dbReference type="SMART" id="SM00937">
    <property type="entry name" value="PCRF"/>
    <property type="match status" value="1"/>
</dbReference>
<dbReference type="InterPro" id="IPR000352">
    <property type="entry name" value="Pep_chain_release_fac_I"/>
</dbReference>
<reference evidence="3 4" key="1">
    <citation type="submission" date="2024-08" db="EMBL/GenBank/DDBJ databases">
        <title>Insights into the chromosomal genome structure of Flemingia macrophylla.</title>
        <authorList>
            <person name="Ding Y."/>
            <person name="Zhao Y."/>
            <person name="Bi W."/>
            <person name="Wu M."/>
            <person name="Zhao G."/>
            <person name="Gong Y."/>
            <person name="Li W."/>
            <person name="Zhang P."/>
        </authorList>
    </citation>
    <scope>NUCLEOTIDE SEQUENCE [LARGE SCALE GENOMIC DNA]</scope>
    <source>
        <strain evidence="3">DYQJB</strain>
        <tissue evidence="3">Leaf</tissue>
    </source>
</reference>
<evidence type="ECO:0000313" key="4">
    <source>
        <dbReference type="Proteomes" id="UP001603857"/>
    </source>
</evidence>
<evidence type="ECO:0000259" key="2">
    <source>
        <dbReference type="SMART" id="SM00937"/>
    </source>
</evidence>
<dbReference type="Gene3D" id="3.30.70.1660">
    <property type="match status" value="1"/>
</dbReference>
<dbReference type="Gene3D" id="3.30.160.20">
    <property type="match status" value="1"/>
</dbReference>
<sequence>MVMATVVSEPACARTAHDVAYSFGSKWHSSLGKKRLHAAMLQCSLRIIACNSTANNNDICKQVGDVALITIYVCHFPFDCRSENGKGENGGVSQKRFLCRGGLNMLLPNVDDDILVANGLFSLRRKIEDAVLRAEMFTSTALEMEEATWIKQEEMVRDIDMWDDPAKSNEVLVKLANSAKVVDSLKDLKYKVEEAKLINQLAEMNAIDYGLYKQAYETSLDVSEILDQYEISKLLKGPFDMAGACLVIKAGPNGIYPKLWAEQLVSMYLRWAKRQGYEGRIVDKCPFKKEGISSATIEFEFECAYGYLSGEKGAHYLIRDSTDESQLEAISATVDVIPMFLENACDLEIDSEDLIISSPSIHGENKRQTDLIVCIQHVPTGISVQSSGERSHFANKMKALNRLKAKLEVIAREQGVSSIKSIRKDNIVSLWQEVTRRYISHPYKLVHDVKTGIEVPDLNYVLDGNIGPLIAAHINSRSCHKG</sequence>
<name>A0ABD1LRY3_9FABA</name>
<dbReference type="Pfam" id="PF00472">
    <property type="entry name" value="RF-1"/>
    <property type="match status" value="1"/>
</dbReference>
<protein>
    <recommendedName>
        <fullName evidence="2">Peptide chain release factor domain-containing protein</fullName>
    </recommendedName>
</protein>
<evidence type="ECO:0000256" key="1">
    <source>
        <dbReference type="ARBA" id="ARBA00010835"/>
    </source>
</evidence>
<dbReference type="AlphaFoldDB" id="A0ABD1LRY3"/>
<dbReference type="Proteomes" id="UP001603857">
    <property type="component" value="Unassembled WGS sequence"/>
</dbReference>
<evidence type="ECO:0000313" key="3">
    <source>
        <dbReference type="EMBL" id="KAL2326073.1"/>
    </source>
</evidence>
<gene>
    <name evidence="3" type="ORF">Fmac_025131</name>
</gene>
<dbReference type="InterPro" id="IPR005139">
    <property type="entry name" value="PCRF"/>
</dbReference>
<dbReference type="GO" id="GO:0005737">
    <property type="term" value="C:cytoplasm"/>
    <property type="evidence" value="ECO:0007669"/>
    <property type="project" value="UniProtKB-ARBA"/>
</dbReference>
<comment type="similarity">
    <text evidence="1">Belongs to the prokaryotic/mitochondrial release factor family.</text>
</comment>